<evidence type="ECO:0000313" key="2">
    <source>
        <dbReference type="Proteomes" id="UP000789901"/>
    </source>
</evidence>
<protein>
    <submittedName>
        <fullName evidence="1">42951_t:CDS:1</fullName>
    </submittedName>
</protein>
<sequence length="48" mass="5294">VLAPHTMIINASSHPAPAVLFLVRLTYAAAFAYDLQPSITPFREAYFT</sequence>
<reference evidence="1 2" key="1">
    <citation type="submission" date="2021-06" db="EMBL/GenBank/DDBJ databases">
        <authorList>
            <person name="Kallberg Y."/>
            <person name="Tangrot J."/>
            <person name="Rosling A."/>
        </authorList>
    </citation>
    <scope>NUCLEOTIDE SEQUENCE [LARGE SCALE GENOMIC DNA]</scope>
    <source>
        <strain evidence="1 2">120-4 pot B 10/14</strain>
    </source>
</reference>
<organism evidence="1 2">
    <name type="scientific">Gigaspora margarita</name>
    <dbReference type="NCBI Taxonomy" id="4874"/>
    <lineage>
        <taxon>Eukaryota</taxon>
        <taxon>Fungi</taxon>
        <taxon>Fungi incertae sedis</taxon>
        <taxon>Mucoromycota</taxon>
        <taxon>Glomeromycotina</taxon>
        <taxon>Glomeromycetes</taxon>
        <taxon>Diversisporales</taxon>
        <taxon>Gigasporaceae</taxon>
        <taxon>Gigaspora</taxon>
    </lineage>
</organism>
<proteinExistence type="predicted"/>
<name>A0ABN7VPX8_GIGMA</name>
<comment type="caution">
    <text evidence="1">The sequence shown here is derived from an EMBL/GenBank/DDBJ whole genome shotgun (WGS) entry which is preliminary data.</text>
</comment>
<dbReference type="Proteomes" id="UP000789901">
    <property type="component" value="Unassembled WGS sequence"/>
</dbReference>
<dbReference type="EMBL" id="CAJVQB010019690">
    <property type="protein sequence ID" value="CAG8792020.1"/>
    <property type="molecule type" value="Genomic_DNA"/>
</dbReference>
<feature type="non-terminal residue" evidence="1">
    <location>
        <position position="1"/>
    </location>
</feature>
<gene>
    <name evidence="1" type="ORF">GMARGA_LOCUS21383</name>
</gene>
<accession>A0ABN7VPX8</accession>
<keyword evidence="2" id="KW-1185">Reference proteome</keyword>
<evidence type="ECO:0000313" key="1">
    <source>
        <dbReference type="EMBL" id="CAG8792020.1"/>
    </source>
</evidence>